<organism evidence="1 2">
    <name type="scientific">Elasticomyces elasticus</name>
    <dbReference type="NCBI Taxonomy" id="574655"/>
    <lineage>
        <taxon>Eukaryota</taxon>
        <taxon>Fungi</taxon>
        <taxon>Dikarya</taxon>
        <taxon>Ascomycota</taxon>
        <taxon>Pezizomycotina</taxon>
        <taxon>Dothideomycetes</taxon>
        <taxon>Dothideomycetidae</taxon>
        <taxon>Mycosphaerellales</taxon>
        <taxon>Teratosphaeriaceae</taxon>
        <taxon>Elasticomyces</taxon>
    </lineage>
</organism>
<proteinExistence type="predicted"/>
<name>A0AAN7W1I1_9PEZI</name>
<dbReference type="EMBL" id="JAVRQU010000010">
    <property type="protein sequence ID" value="KAK5697992.1"/>
    <property type="molecule type" value="Genomic_DNA"/>
</dbReference>
<dbReference type="AlphaFoldDB" id="A0AAN7W1I1"/>
<comment type="caution">
    <text evidence="1">The sequence shown here is derived from an EMBL/GenBank/DDBJ whole genome shotgun (WGS) entry which is preliminary data.</text>
</comment>
<evidence type="ECO:0000313" key="2">
    <source>
        <dbReference type="Proteomes" id="UP001310594"/>
    </source>
</evidence>
<dbReference type="Proteomes" id="UP001310594">
    <property type="component" value="Unassembled WGS sequence"/>
</dbReference>
<gene>
    <name evidence="1" type="ORF">LTR97_006952</name>
</gene>
<evidence type="ECO:0008006" key="3">
    <source>
        <dbReference type="Google" id="ProtNLM"/>
    </source>
</evidence>
<reference evidence="1" key="1">
    <citation type="submission" date="2023-08" db="EMBL/GenBank/DDBJ databases">
        <title>Black Yeasts Isolated from many extreme environments.</title>
        <authorList>
            <person name="Coleine C."/>
            <person name="Stajich J.E."/>
            <person name="Selbmann L."/>
        </authorList>
    </citation>
    <scope>NUCLEOTIDE SEQUENCE</scope>
    <source>
        <strain evidence="1">CCFEE 5810</strain>
    </source>
</reference>
<sequence>MVARKIKALPRRPAIAEKTNITDLPQEIILKVVEQLDLSILEVLRLRVSHRIFTPVCTTYLSELLTRLYIYPSKVSLQCVQSICAHPMFSKGIDEIVLLGKVDWKEIQDCLRGYRTASEEFMWKRFARYYGSGLFRAWPLSLESDGVPKLPSKSAGNEAVEAVPRGALMVPSEFEEAYGSLIKALAKLPKLSKIAFAEEMDGPGWNQTRMLSTLKKRPDPGFVPRDVNNKLRGKNGGVRTERRADAEVLAGLMSCSALANLTSLVVTVELPFVYGLLQDNSTAARLAQLRNIELHIDAHWLERTKWHVFAGMANSYITKAHAEMSCLFILSGTDGESVRWNSLKTFELVSQQAPGYIKNKSRCSRPLCLAFDLPAFVAAHQTTLKKAELENVLFLGDDLSVITTLWNSVDALSRCGRLREVKWSVNRFKHYEKCKRSEETTFQDCSVQHDCGLYYSDETGQGFGMGMLQQAAEDLGVDMGEGLLAWDFGLAVRNSEVE</sequence>
<accession>A0AAN7W1I1</accession>
<protein>
    <recommendedName>
        <fullName evidence="3">F-box domain-containing protein</fullName>
    </recommendedName>
</protein>
<evidence type="ECO:0000313" key="1">
    <source>
        <dbReference type="EMBL" id="KAK5697992.1"/>
    </source>
</evidence>